<keyword evidence="2" id="KW-1185">Reference proteome</keyword>
<dbReference type="RefSeq" id="WP_158244849.1">
    <property type="nucleotide sequence ID" value="NZ_BAAAGZ010000041.1"/>
</dbReference>
<comment type="caution">
    <text evidence="1">The sequence shown here is derived from an EMBL/GenBank/DDBJ whole genome shotgun (WGS) entry which is preliminary data.</text>
</comment>
<dbReference type="Proteomes" id="UP000647860">
    <property type="component" value="Unassembled WGS sequence"/>
</dbReference>
<sequence>MLNLLTTWFTEHFLQNWIRHETRVIGETRLHVDQTADPDDLRAEARRLVKASPLWDRH</sequence>
<protein>
    <submittedName>
        <fullName evidence="1">Uncharacterized protein</fullName>
    </submittedName>
</protein>
<name>A0ABQ4IN67_9ACTN</name>
<dbReference type="EMBL" id="BOPA01000079">
    <property type="protein sequence ID" value="GIJ19327.1"/>
    <property type="molecule type" value="Genomic_DNA"/>
</dbReference>
<accession>A0ABQ4IN67</accession>
<organism evidence="1 2">
    <name type="scientific">Micromonospora gifhornensis</name>
    <dbReference type="NCBI Taxonomy" id="84594"/>
    <lineage>
        <taxon>Bacteria</taxon>
        <taxon>Bacillati</taxon>
        <taxon>Actinomycetota</taxon>
        <taxon>Actinomycetes</taxon>
        <taxon>Micromonosporales</taxon>
        <taxon>Micromonosporaceae</taxon>
        <taxon>Micromonospora</taxon>
    </lineage>
</organism>
<proteinExistence type="predicted"/>
<gene>
    <name evidence="1" type="ORF">Vgi01_60110</name>
</gene>
<reference evidence="1 2" key="1">
    <citation type="submission" date="2021-01" db="EMBL/GenBank/DDBJ databases">
        <title>Whole genome shotgun sequence of Verrucosispora gifhornensis NBRC 16317.</title>
        <authorList>
            <person name="Komaki H."/>
            <person name="Tamura T."/>
        </authorList>
    </citation>
    <scope>NUCLEOTIDE SEQUENCE [LARGE SCALE GENOMIC DNA]</scope>
    <source>
        <strain evidence="1 2">NBRC 16317</strain>
    </source>
</reference>
<evidence type="ECO:0000313" key="1">
    <source>
        <dbReference type="EMBL" id="GIJ19327.1"/>
    </source>
</evidence>
<evidence type="ECO:0000313" key="2">
    <source>
        <dbReference type="Proteomes" id="UP000647860"/>
    </source>
</evidence>